<proteinExistence type="predicted"/>
<comment type="caution">
    <text evidence="1">The sequence shown here is derived from an EMBL/GenBank/DDBJ whole genome shotgun (WGS) entry which is preliminary data.</text>
</comment>
<reference evidence="1 2" key="1">
    <citation type="submission" date="2020-10" db="EMBL/GenBank/DDBJ databases">
        <title>Sequencing the genomes of 1000 actinobacteria strains.</title>
        <authorList>
            <person name="Klenk H.-P."/>
        </authorList>
    </citation>
    <scope>NUCLEOTIDE SEQUENCE [LARGE SCALE GENOMIC DNA]</scope>
    <source>
        <strain evidence="1 2">DSM 44653</strain>
    </source>
</reference>
<organism evidence="1 2">
    <name type="scientific">Amycolatopsis lexingtonensis</name>
    <dbReference type="NCBI Taxonomy" id="218822"/>
    <lineage>
        <taxon>Bacteria</taxon>
        <taxon>Bacillati</taxon>
        <taxon>Actinomycetota</taxon>
        <taxon>Actinomycetes</taxon>
        <taxon>Pseudonocardiales</taxon>
        <taxon>Pseudonocardiaceae</taxon>
        <taxon>Amycolatopsis</taxon>
    </lineage>
</organism>
<sequence>MAAQTADAVVAEVSAATAVPLTLVTGYDDVAYAGVRGDTVVELFAGHGYDDDDDMPFGSHPFMVRFRNGGRSE</sequence>
<protein>
    <submittedName>
        <fullName evidence="1">Uncharacterized protein</fullName>
    </submittedName>
</protein>
<dbReference type="EMBL" id="JADBEG010000001">
    <property type="protein sequence ID" value="MBE1499050.1"/>
    <property type="molecule type" value="Genomic_DNA"/>
</dbReference>
<keyword evidence="2" id="KW-1185">Reference proteome</keyword>
<name>A0ABR9I789_9PSEU</name>
<gene>
    <name evidence="1" type="ORF">H4696_006150</name>
</gene>
<evidence type="ECO:0000313" key="2">
    <source>
        <dbReference type="Proteomes" id="UP000631670"/>
    </source>
</evidence>
<dbReference type="Proteomes" id="UP000631670">
    <property type="component" value="Unassembled WGS sequence"/>
</dbReference>
<dbReference type="RefSeq" id="WP_143265109.1">
    <property type="nucleotide sequence ID" value="NZ_JADBEG010000001.1"/>
</dbReference>
<accession>A0ABR9I789</accession>
<evidence type="ECO:0000313" key="1">
    <source>
        <dbReference type="EMBL" id="MBE1499050.1"/>
    </source>
</evidence>